<evidence type="ECO:0000256" key="8">
    <source>
        <dbReference type="SAM" id="Phobius"/>
    </source>
</evidence>
<dbReference type="PANTHER" id="PTHR11616:SF321">
    <property type="entry name" value="SODIUM-DEPENDENT NUTRIENT AMINO ACID TRANSPORTER 1-RELATED"/>
    <property type="match status" value="1"/>
</dbReference>
<gene>
    <name evidence="10" type="primary">LOC101862180</name>
</gene>
<keyword evidence="4 8" id="KW-0812">Transmembrane</keyword>
<dbReference type="PANTHER" id="PTHR11616">
    <property type="entry name" value="SODIUM/CHLORIDE DEPENDENT TRANSPORTER"/>
    <property type="match status" value="1"/>
</dbReference>
<dbReference type="InterPro" id="IPR000175">
    <property type="entry name" value="Na/ntran_symport"/>
</dbReference>
<evidence type="ECO:0000256" key="3">
    <source>
        <dbReference type="ARBA" id="ARBA00022448"/>
    </source>
</evidence>
<feature type="transmembrane region" description="Helical" evidence="8">
    <location>
        <begin position="54"/>
        <end position="76"/>
    </location>
</feature>
<evidence type="ECO:0000313" key="9">
    <source>
        <dbReference type="Proteomes" id="UP000694888"/>
    </source>
</evidence>
<feature type="transmembrane region" description="Helical" evidence="8">
    <location>
        <begin position="12"/>
        <end position="33"/>
    </location>
</feature>
<evidence type="ECO:0000256" key="5">
    <source>
        <dbReference type="ARBA" id="ARBA00022989"/>
    </source>
</evidence>
<evidence type="ECO:0000313" key="10">
    <source>
        <dbReference type="RefSeq" id="XP_012937070.2"/>
    </source>
</evidence>
<organism evidence="9 10">
    <name type="scientific">Aplysia californica</name>
    <name type="common">California sea hare</name>
    <dbReference type="NCBI Taxonomy" id="6500"/>
    <lineage>
        <taxon>Eukaryota</taxon>
        <taxon>Metazoa</taxon>
        <taxon>Spiralia</taxon>
        <taxon>Lophotrochozoa</taxon>
        <taxon>Mollusca</taxon>
        <taxon>Gastropoda</taxon>
        <taxon>Heterobranchia</taxon>
        <taxon>Euthyneura</taxon>
        <taxon>Tectipleura</taxon>
        <taxon>Aplysiida</taxon>
        <taxon>Aplysioidea</taxon>
        <taxon>Aplysiidae</taxon>
        <taxon>Aplysia</taxon>
    </lineage>
</organism>
<dbReference type="SUPFAM" id="SSF161070">
    <property type="entry name" value="SNF-like"/>
    <property type="match status" value="1"/>
</dbReference>
<dbReference type="Pfam" id="PF00209">
    <property type="entry name" value="SNF"/>
    <property type="match status" value="1"/>
</dbReference>
<sequence length="140" mass="16334">MYLFQLVDWYIAAYVLIVDSILELFIISWIYGAERFFDDIKLMLGYRPPYIFAIFWRFLTPLFLMTVLVNTLWTYGPPVYQDYHYSQTEVAIGWCFATVSFLPVPIYAVYILVKTRGSFIQVRPSCGLLGKLSVIVVCLN</sequence>
<evidence type="ECO:0000256" key="1">
    <source>
        <dbReference type="ARBA" id="ARBA00004141"/>
    </source>
</evidence>
<accession>A0ABM0ZYD8</accession>
<dbReference type="RefSeq" id="XP_012937070.2">
    <property type="nucleotide sequence ID" value="XM_013081616.2"/>
</dbReference>
<evidence type="ECO:0000256" key="7">
    <source>
        <dbReference type="ARBA" id="ARBA00023180"/>
    </source>
</evidence>
<name>A0ABM0ZYD8_APLCA</name>
<evidence type="ECO:0000256" key="2">
    <source>
        <dbReference type="ARBA" id="ARBA00006459"/>
    </source>
</evidence>
<keyword evidence="5 8" id="KW-1133">Transmembrane helix</keyword>
<dbReference type="GeneID" id="101862180"/>
<keyword evidence="6 8" id="KW-0472">Membrane</keyword>
<dbReference type="InterPro" id="IPR037272">
    <property type="entry name" value="SNS_sf"/>
</dbReference>
<protein>
    <submittedName>
        <fullName evidence="10">Sodium-dependent dopamine transporter</fullName>
    </submittedName>
</protein>
<keyword evidence="9" id="KW-1185">Reference proteome</keyword>
<proteinExistence type="inferred from homology"/>
<evidence type="ECO:0000256" key="4">
    <source>
        <dbReference type="ARBA" id="ARBA00022692"/>
    </source>
</evidence>
<evidence type="ECO:0000256" key="6">
    <source>
        <dbReference type="ARBA" id="ARBA00023136"/>
    </source>
</evidence>
<dbReference type="Proteomes" id="UP000694888">
    <property type="component" value="Unplaced"/>
</dbReference>
<dbReference type="PROSITE" id="PS50267">
    <property type="entry name" value="NA_NEUROTRAN_SYMP_3"/>
    <property type="match status" value="1"/>
</dbReference>
<keyword evidence="7" id="KW-0325">Glycoprotein</keyword>
<keyword evidence="3" id="KW-0813">Transport</keyword>
<reference evidence="10" key="1">
    <citation type="submission" date="2025-08" db="UniProtKB">
        <authorList>
            <consortium name="RefSeq"/>
        </authorList>
    </citation>
    <scope>IDENTIFICATION</scope>
</reference>
<comment type="subcellular location">
    <subcellularLocation>
        <location evidence="1">Membrane</location>
        <topology evidence="1">Multi-pass membrane protein</topology>
    </subcellularLocation>
</comment>
<feature type="transmembrane region" description="Helical" evidence="8">
    <location>
        <begin position="91"/>
        <end position="113"/>
    </location>
</feature>
<comment type="similarity">
    <text evidence="2">Belongs to the sodium:neurotransmitter symporter (SNF) (TC 2.A.22) family.</text>
</comment>